<dbReference type="GO" id="GO:0005509">
    <property type="term" value="F:calcium ion binding"/>
    <property type="evidence" value="ECO:0007669"/>
    <property type="project" value="InterPro"/>
</dbReference>
<sequence length="571" mass="65596">MYQSYLSKLKIKKMAREACNGQFKNLAKVYEQDVAESIKKYEVLKDLDLFVLDNSIRESTVGQLRGHTIENKWKVYDEVKKCGFKHTIVASFNHSTRVDDVFIKQLIDKGEDRAGLWAFSEITEAIKKKVPDTESVPVGLRKMKEAGLYNVIFEIDLGDSTYDFDRFTTKEMCALLKKWVDWVFKNLSTEAKVFVSFRDLPDAMPTDSERVFEVTDFLCKLPLFGLMFEEPRGQSLPEECGAWAKHIRKVMNANNFKGHLLVHVHEKFGYCDAVALQVLMDGADGIWASVIKEGAAMGNAPSIVTILNMIRMGNKRVLKKFNCTYLRKAAINMTRITTGVDPHIKQPVYGARALDFVFDLNAEEFDFAEFFEEQAPIRITTLSSAKMVVTKLVNYFGENEDFTIERANLMKEVMLEDLRANRKEEYMSKCGLAVLFDRAGGKLTDEIRDEIANDPIKTPHGQNLLKEIRERWDEWDLKDKVQGDNLLDFDSFYNGFMAPYFACYRCNDTKKALQALDMDSDNSVDWSEFCVFLKWALKQYPKTILTADDLLEVAFRKGLIPCMRDEMVGKK</sequence>
<dbReference type="SUPFAM" id="SSF47473">
    <property type="entry name" value="EF-hand"/>
    <property type="match status" value="1"/>
</dbReference>
<dbReference type="EMBL" id="CAJPWZ010001659">
    <property type="protein sequence ID" value="CAG2220393.1"/>
    <property type="molecule type" value="Genomic_DNA"/>
</dbReference>
<keyword evidence="4" id="KW-1185">Reference proteome</keyword>
<dbReference type="InterPro" id="IPR013785">
    <property type="entry name" value="Aldolase_TIM"/>
</dbReference>
<accession>A0A8S3SQN2</accession>
<reference evidence="3" key="1">
    <citation type="submission" date="2021-03" db="EMBL/GenBank/DDBJ databases">
        <authorList>
            <person name="Bekaert M."/>
        </authorList>
    </citation>
    <scope>NUCLEOTIDE SEQUENCE</scope>
</reference>
<evidence type="ECO:0000259" key="2">
    <source>
        <dbReference type="PROSITE" id="PS50222"/>
    </source>
</evidence>
<dbReference type="Proteomes" id="UP000683360">
    <property type="component" value="Unassembled WGS sequence"/>
</dbReference>
<dbReference type="InterPro" id="IPR011992">
    <property type="entry name" value="EF-hand-dom_pair"/>
</dbReference>
<dbReference type="OrthoDB" id="5952569at2759"/>
<dbReference type="Gene3D" id="3.20.20.70">
    <property type="entry name" value="Aldolase class I"/>
    <property type="match status" value="1"/>
</dbReference>
<gene>
    <name evidence="3" type="ORF">MEDL_33862</name>
</gene>
<dbReference type="AlphaFoldDB" id="A0A8S3SQN2"/>
<dbReference type="SUPFAM" id="SSF51569">
    <property type="entry name" value="Aldolase"/>
    <property type="match status" value="1"/>
</dbReference>
<name>A0A8S3SQN2_MYTED</name>
<proteinExistence type="predicted"/>
<evidence type="ECO:0000256" key="1">
    <source>
        <dbReference type="ARBA" id="ARBA00022837"/>
    </source>
</evidence>
<dbReference type="PROSITE" id="PS00018">
    <property type="entry name" value="EF_HAND_1"/>
    <property type="match status" value="1"/>
</dbReference>
<evidence type="ECO:0000313" key="3">
    <source>
        <dbReference type="EMBL" id="CAG2220393.1"/>
    </source>
</evidence>
<keyword evidence="1" id="KW-0106">Calcium</keyword>
<dbReference type="InterPro" id="IPR002048">
    <property type="entry name" value="EF_hand_dom"/>
</dbReference>
<evidence type="ECO:0000313" key="4">
    <source>
        <dbReference type="Proteomes" id="UP000683360"/>
    </source>
</evidence>
<dbReference type="InterPro" id="IPR018247">
    <property type="entry name" value="EF_Hand_1_Ca_BS"/>
</dbReference>
<feature type="domain" description="EF-hand" evidence="2">
    <location>
        <begin position="504"/>
        <end position="539"/>
    </location>
</feature>
<comment type="caution">
    <text evidence="3">The sequence shown here is derived from an EMBL/GenBank/DDBJ whole genome shotgun (WGS) entry which is preliminary data.</text>
</comment>
<protein>
    <recommendedName>
        <fullName evidence="2">EF-hand domain-containing protein</fullName>
    </recommendedName>
</protein>
<organism evidence="3 4">
    <name type="scientific">Mytilus edulis</name>
    <name type="common">Blue mussel</name>
    <dbReference type="NCBI Taxonomy" id="6550"/>
    <lineage>
        <taxon>Eukaryota</taxon>
        <taxon>Metazoa</taxon>
        <taxon>Spiralia</taxon>
        <taxon>Lophotrochozoa</taxon>
        <taxon>Mollusca</taxon>
        <taxon>Bivalvia</taxon>
        <taxon>Autobranchia</taxon>
        <taxon>Pteriomorphia</taxon>
        <taxon>Mytilida</taxon>
        <taxon>Mytiloidea</taxon>
        <taxon>Mytilidae</taxon>
        <taxon>Mytilinae</taxon>
        <taxon>Mytilus</taxon>
    </lineage>
</organism>
<dbReference type="PROSITE" id="PS50222">
    <property type="entry name" value="EF_HAND_2"/>
    <property type="match status" value="1"/>
</dbReference>